<proteinExistence type="inferred from homology"/>
<dbReference type="Proteomes" id="UP000663888">
    <property type="component" value="Unassembled WGS sequence"/>
</dbReference>
<dbReference type="GO" id="GO:0042273">
    <property type="term" value="P:ribosomal large subunit biogenesis"/>
    <property type="evidence" value="ECO:0007669"/>
    <property type="project" value="TreeGrafter"/>
</dbReference>
<gene>
    <name evidence="8" type="ORF">RDB_LOCUS36390</name>
</gene>
<dbReference type="SMART" id="SM00746">
    <property type="entry name" value="TRASH"/>
    <property type="match status" value="1"/>
</dbReference>
<evidence type="ECO:0000256" key="4">
    <source>
        <dbReference type="ARBA" id="ARBA00022517"/>
    </source>
</evidence>
<dbReference type="FunFam" id="2.30.170.20:FF:000001">
    <property type="entry name" value="probable ribosome biogenesis protein RLP24"/>
    <property type="match status" value="1"/>
</dbReference>
<feature type="region of interest" description="Disordered" evidence="6">
    <location>
        <begin position="176"/>
        <end position="198"/>
    </location>
</feature>
<evidence type="ECO:0000256" key="3">
    <source>
        <dbReference type="ARBA" id="ARBA00018397"/>
    </source>
</evidence>
<dbReference type="EMBL" id="CAJMWX010000812">
    <property type="protein sequence ID" value="CAE6431937.1"/>
    <property type="molecule type" value="Genomic_DNA"/>
</dbReference>
<comment type="subcellular location">
    <subcellularLocation>
        <location evidence="1">Nucleus</location>
    </subcellularLocation>
</comment>
<accession>A0A8H3AIR1</accession>
<evidence type="ECO:0000256" key="6">
    <source>
        <dbReference type="SAM" id="MobiDB-lite"/>
    </source>
</evidence>
<name>A0A8H3AIR1_9AGAM</name>
<dbReference type="InterPro" id="IPR000988">
    <property type="entry name" value="Ribosomal_eL24-rel_N"/>
</dbReference>
<feature type="compositionally biased region" description="Acidic residues" evidence="6">
    <location>
        <begin position="139"/>
        <end position="152"/>
    </location>
</feature>
<dbReference type="InterPro" id="IPR023442">
    <property type="entry name" value="Ribosomal_eL24_CS"/>
</dbReference>
<evidence type="ECO:0000256" key="2">
    <source>
        <dbReference type="ARBA" id="ARBA00005647"/>
    </source>
</evidence>
<dbReference type="GO" id="GO:0003735">
    <property type="term" value="F:structural constituent of ribosome"/>
    <property type="evidence" value="ECO:0007669"/>
    <property type="project" value="InterPro"/>
</dbReference>
<evidence type="ECO:0000256" key="1">
    <source>
        <dbReference type="ARBA" id="ARBA00004123"/>
    </source>
</evidence>
<protein>
    <recommendedName>
        <fullName evidence="3">Ribosome biogenesis protein RLP24</fullName>
    </recommendedName>
</protein>
<dbReference type="InterPro" id="IPR056366">
    <property type="entry name" value="Ribosomal_eL24"/>
</dbReference>
<feature type="domain" description="TRASH" evidence="7">
    <location>
        <begin position="6"/>
        <end position="44"/>
    </location>
</feature>
<dbReference type="InterPro" id="IPR038630">
    <property type="entry name" value="L24e/L24_sf"/>
</dbReference>
<reference evidence="8" key="1">
    <citation type="submission" date="2021-01" db="EMBL/GenBank/DDBJ databases">
        <authorList>
            <person name="Kaushik A."/>
        </authorList>
    </citation>
    <scope>NUCLEOTIDE SEQUENCE</scope>
    <source>
        <strain evidence="8">AG4-R118</strain>
    </source>
</reference>
<comment type="similarity">
    <text evidence="2">Belongs to the eukaryotic ribosomal protein eL24 family.</text>
</comment>
<dbReference type="AlphaFoldDB" id="A0A8H3AIR1"/>
<organism evidence="8 9">
    <name type="scientific">Rhizoctonia solani</name>
    <dbReference type="NCBI Taxonomy" id="456999"/>
    <lineage>
        <taxon>Eukaryota</taxon>
        <taxon>Fungi</taxon>
        <taxon>Dikarya</taxon>
        <taxon>Basidiomycota</taxon>
        <taxon>Agaricomycotina</taxon>
        <taxon>Agaricomycetes</taxon>
        <taxon>Cantharellales</taxon>
        <taxon>Ceratobasidiaceae</taxon>
        <taxon>Rhizoctonia</taxon>
    </lineage>
</organism>
<dbReference type="PROSITE" id="PS01073">
    <property type="entry name" value="RIBOSOMAL_L24E"/>
    <property type="match status" value="1"/>
</dbReference>
<comment type="caution">
    <text evidence="8">The sequence shown here is derived from an EMBL/GenBank/DDBJ whole genome shotgun (WGS) entry which is preliminary data.</text>
</comment>
<evidence type="ECO:0000313" key="9">
    <source>
        <dbReference type="Proteomes" id="UP000663888"/>
    </source>
</evidence>
<keyword evidence="4" id="KW-0690">Ribosome biogenesis</keyword>
<dbReference type="Pfam" id="PF01246">
    <property type="entry name" value="Ribosomal_L24e"/>
    <property type="match status" value="1"/>
</dbReference>
<feature type="region of interest" description="Disordered" evidence="6">
    <location>
        <begin position="132"/>
        <end position="152"/>
    </location>
</feature>
<dbReference type="CDD" id="cd00472">
    <property type="entry name" value="Ribosomal_L24e_L24"/>
    <property type="match status" value="1"/>
</dbReference>
<keyword evidence="5" id="KW-0539">Nucleus</keyword>
<dbReference type="Gene3D" id="2.30.170.20">
    <property type="entry name" value="Ribosomal protein L24e"/>
    <property type="match status" value="1"/>
</dbReference>
<dbReference type="InterPro" id="IPR011017">
    <property type="entry name" value="TRASH_dom"/>
</dbReference>
<sequence>MRVEKCYFCSTNVYPGHGSAFVRNDAKVFRFCSSKCHKNFKMKRNPRKVKWTKAFRKAAGKEMTIDSTFEFEKRRNVPVRYNRELVQTTLKAMQRVTEVRAKRERAFWKARMAVAREKLLAARMRKKLVASKKVTGVTTEEEDEDEEEDAEVTLDDLVEPIQKVVLQEKVKVATKSAPRKKKSALVPGGGMSMSMDVD</sequence>
<evidence type="ECO:0000256" key="5">
    <source>
        <dbReference type="ARBA" id="ARBA00023242"/>
    </source>
</evidence>
<evidence type="ECO:0000259" key="7">
    <source>
        <dbReference type="SMART" id="SM00746"/>
    </source>
</evidence>
<dbReference type="PANTHER" id="PTHR10792">
    <property type="entry name" value="60S RIBOSOMAL PROTEIN L24"/>
    <property type="match status" value="1"/>
</dbReference>
<dbReference type="SUPFAM" id="SSF57716">
    <property type="entry name" value="Glucocorticoid receptor-like (DNA-binding domain)"/>
    <property type="match status" value="1"/>
</dbReference>
<dbReference type="GO" id="GO:0005730">
    <property type="term" value="C:nucleolus"/>
    <property type="evidence" value="ECO:0007669"/>
    <property type="project" value="TreeGrafter"/>
</dbReference>
<evidence type="ECO:0000313" key="8">
    <source>
        <dbReference type="EMBL" id="CAE6431937.1"/>
    </source>
</evidence>
<dbReference type="PANTHER" id="PTHR10792:SF8">
    <property type="entry name" value="RIBOSOME BIOGENESIS PROTEIN RLP24-RELATED"/>
    <property type="match status" value="1"/>
</dbReference>